<dbReference type="Proteomes" id="UP000324222">
    <property type="component" value="Unassembled WGS sequence"/>
</dbReference>
<keyword evidence="3" id="KW-0418">Kinase</keyword>
<dbReference type="GO" id="GO:0016301">
    <property type="term" value="F:kinase activity"/>
    <property type="evidence" value="ECO:0007669"/>
    <property type="project" value="UniProtKB-KW"/>
</dbReference>
<reference evidence="3 4" key="1">
    <citation type="submission" date="2019-05" db="EMBL/GenBank/DDBJ databases">
        <title>Another draft genome of Portunus trituberculatus and its Hox gene families provides insights of decapod evolution.</title>
        <authorList>
            <person name="Jeong J.-H."/>
            <person name="Song I."/>
            <person name="Kim S."/>
            <person name="Choi T."/>
            <person name="Kim D."/>
            <person name="Ryu S."/>
            <person name="Kim W."/>
        </authorList>
    </citation>
    <scope>NUCLEOTIDE SEQUENCE [LARGE SCALE GENOMIC DNA]</scope>
    <source>
        <tissue evidence="3">Muscle</tissue>
    </source>
</reference>
<name>A0A5B7DZM8_PORTR</name>
<dbReference type="InterPro" id="IPR016137">
    <property type="entry name" value="RGS"/>
</dbReference>
<evidence type="ECO:0000259" key="2">
    <source>
        <dbReference type="SMART" id="SM00315"/>
    </source>
</evidence>
<feature type="compositionally biased region" description="Polar residues" evidence="1">
    <location>
        <begin position="1"/>
        <end position="13"/>
    </location>
</feature>
<dbReference type="AlphaFoldDB" id="A0A5B7DZM8"/>
<dbReference type="GO" id="GO:0005739">
    <property type="term" value="C:mitochondrion"/>
    <property type="evidence" value="ECO:0007669"/>
    <property type="project" value="TreeGrafter"/>
</dbReference>
<dbReference type="InterPro" id="IPR044926">
    <property type="entry name" value="RGS_subdomain_2"/>
</dbReference>
<feature type="region of interest" description="Disordered" evidence="1">
    <location>
        <begin position="127"/>
        <end position="169"/>
    </location>
</feature>
<dbReference type="SMART" id="SM00315">
    <property type="entry name" value="RGS"/>
    <property type="match status" value="1"/>
</dbReference>
<feature type="compositionally biased region" description="Basic and acidic residues" evidence="1">
    <location>
        <begin position="150"/>
        <end position="169"/>
    </location>
</feature>
<evidence type="ECO:0000313" key="4">
    <source>
        <dbReference type="Proteomes" id="UP000324222"/>
    </source>
</evidence>
<feature type="region of interest" description="Disordered" evidence="1">
    <location>
        <begin position="1"/>
        <end position="52"/>
    </location>
</feature>
<accession>A0A5B7DZM8</accession>
<comment type="caution">
    <text evidence="3">The sequence shown here is derived from an EMBL/GenBank/DDBJ whole genome shotgun (WGS) entry which is preliminary data.</text>
</comment>
<dbReference type="GO" id="GO:0008104">
    <property type="term" value="P:intracellular protein localization"/>
    <property type="evidence" value="ECO:0007669"/>
    <property type="project" value="TreeGrafter"/>
</dbReference>
<dbReference type="SUPFAM" id="SSF48097">
    <property type="entry name" value="Regulator of G-protein signaling, RGS"/>
    <property type="match status" value="1"/>
</dbReference>
<keyword evidence="3" id="KW-0808">Transferase</keyword>
<feature type="domain" description="RGS" evidence="2">
    <location>
        <begin position="84"/>
        <end position="318"/>
    </location>
</feature>
<dbReference type="EMBL" id="VSRR010001674">
    <property type="protein sequence ID" value="MPC26948.1"/>
    <property type="molecule type" value="Genomic_DNA"/>
</dbReference>
<dbReference type="Gene3D" id="1.10.167.10">
    <property type="entry name" value="Regulator of G-protein Signalling 4, domain 2"/>
    <property type="match status" value="1"/>
</dbReference>
<gene>
    <name evidence="3" type="primary">AKAP10</name>
    <name evidence="3" type="ORF">E2C01_020100</name>
</gene>
<dbReference type="InterPro" id="IPR052246">
    <property type="entry name" value="Cell_Polariz_PKAAnc"/>
</dbReference>
<dbReference type="OrthoDB" id="5584247at2759"/>
<sequence>MLVGSGSNSVTSDTRPREEWQRNHSTPSQSGTPASFNSESLTPGPGHSTVPRHRITKADEELFLSGAEAKGNDPLLVRAQFVKTVLDILHSPSTLPYFVQFLQGLGADKYARFWLEANSFRAAAITRSAPPTSPARSTTLTSETPAGIADRLKEESHPSKAKTHSRDAPRDLILPDLVSNIQYASDVTPLGSPEGVTPDALTCHTPRQDLGSEVKEDCGGSNDTSVSDDNVFSAQTEEQTVAGDSCGAEDGRLRAQKLRKSIIEDALTIFKKYLAKNADFPLGVEEDIVELISCRISAFEDVDPGCFVPAQEAVIGILERE</sequence>
<organism evidence="3 4">
    <name type="scientific">Portunus trituberculatus</name>
    <name type="common">Swimming crab</name>
    <name type="synonym">Neptunus trituberculatus</name>
    <dbReference type="NCBI Taxonomy" id="210409"/>
    <lineage>
        <taxon>Eukaryota</taxon>
        <taxon>Metazoa</taxon>
        <taxon>Ecdysozoa</taxon>
        <taxon>Arthropoda</taxon>
        <taxon>Crustacea</taxon>
        <taxon>Multicrustacea</taxon>
        <taxon>Malacostraca</taxon>
        <taxon>Eumalacostraca</taxon>
        <taxon>Eucarida</taxon>
        <taxon>Decapoda</taxon>
        <taxon>Pleocyemata</taxon>
        <taxon>Brachyura</taxon>
        <taxon>Eubrachyura</taxon>
        <taxon>Portunoidea</taxon>
        <taxon>Portunidae</taxon>
        <taxon>Portuninae</taxon>
        <taxon>Portunus</taxon>
    </lineage>
</organism>
<dbReference type="PANTHER" id="PTHR13155:SF1">
    <property type="entry name" value="A-KINASE ANCHOR PROTEIN 10, MITOCHONDRIAL"/>
    <property type="match status" value="1"/>
</dbReference>
<feature type="compositionally biased region" description="Polar residues" evidence="1">
    <location>
        <begin position="134"/>
        <end position="144"/>
    </location>
</feature>
<protein>
    <submittedName>
        <fullName evidence="3">A-kinase anchor protein 10, mitochondrial</fullName>
    </submittedName>
</protein>
<dbReference type="GO" id="GO:0005886">
    <property type="term" value="C:plasma membrane"/>
    <property type="evidence" value="ECO:0007669"/>
    <property type="project" value="TreeGrafter"/>
</dbReference>
<evidence type="ECO:0000313" key="3">
    <source>
        <dbReference type="EMBL" id="MPC26948.1"/>
    </source>
</evidence>
<dbReference type="PANTHER" id="PTHR13155">
    <property type="entry name" value="A-KINASE ANCHOR PROTEINS"/>
    <property type="match status" value="1"/>
</dbReference>
<proteinExistence type="predicted"/>
<keyword evidence="4" id="KW-1185">Reference proteome</keyword>
<feature type="compositionally biased region" description="Polar residues" evidence="1">
    <location>
        <begin position="23"/>
        <end position="41"/>
    </location>
</feature>
<dbReference type="InterPro" id="IPR036305">
    <property type="entry name" value="RGS_sf"/>
</dbReference>
<evidence type="ECO:0000256" key="1">
    <source>
        <dbReference type="SAM" id="MobiDB-lite"/>
    </source>
</evidence>